<feature type="signal peptide" evidence="12">
    <location>
        <begin position="1"/>
        <end position="26"/>
    </location>
</feature>
<feature type="domain" description="TonB-dependent receptor plug" evidence="14">
    <location>
        <begin position="59"/>
        <end position="160"/>
    </location>
</feature>
<keyword evidence="6 11" id="KW-0798">TonB box</keyword>
<dbReference type="InterPro" id="IPR012910">
    <property type="entry name" value="Plug_dom"/>
</dbReference>
<evidence type="ECO:0000256" key="4">
    <source>
        <dbReference type="ARBA" id="ARBA00022452"/>
    </source>
</evidence>
<evidence type="ECO:0000256" key="7">
    <source>
        <dbReference type="ARBA" id="ARBA00023136"/>
    </source>
</evidence>
<evidence type="ECO:0000256" key="2">
    <source>
        <dbReference type="ARBA" id="ARBA00009810"/>
    </source>
</evidence>
<keyword evidence="9 10" id="KW-0998">Cell outer membrane</keyword>
<dbReference type="RefSeq" id="WP_189690371.1">
    <property type="nucleotide sequence ID" value="NZ_BMYK01000032.1"/>
</dbReference>
<evidence type="ECO:0000256" key="10">
    <source>
        <dbReference type="PROSITE-ProRule" id="PRU01360"/>
    </source>
</evidence>
<evidence type="ECO:0000313" key="15">
    <source>
        <dbReference type="EMBL" id="GHD00551.1"/>
    </source>
</evidence>
<evidence type="ECO:0000256" key="11">
    <source>
        <dbReference type="RuleBase" id="RU003357"/>
    </source>
</evidence>
<dbReference type="CDD" id="cd01347">
    <property type="entry name" value="ligand_gated_channel"/>
    <property type="match status" value="1"/>
</dbReference>
<evidence type="ECO:0000256" key="8">
    <source>
        <dbReference type="ARBA" id="ARBA00023170"/>
    </source>
</evidence>
<feature type="chain" id="PRO_5046141121" evidence="12">
    <location>
        <begin position="27"/>
        <end position="701"/>
    </location>
</feature>
<accession>A0ABQ3GBD1</accession>
<evidence type="ECO:0000256" key="3">
    <source>
        <dbReference type="ARBA" id="ARBA00022448"/>
    </source>
</evidence>
<dbReference type="InterPro" id="IPR037066">
    <property type="entry name" value="Plug_dom_sf"/>
</dbReference>
<organism evidence="15 16">
    <name type="scientific">Pseudorhodoferax aquiterrae</name>
    <dbReference type="NCBI Taxonomy" id="747304"/>
    <lineage>
        <taxon>Bacteria</taxon>
        <taxon>Pseudomonadati</taxon>
        <taxon>Pseudomonadota</taxon>
        <taxon>Betaproteobacteria</taxon>
        <taxon>Burkholderiales</taxon>
        <taxon>Comamonadaceae</taxon>
    </lineage>
</organism>
<comment type="similarity">
    <text evidence="2 10 11">Belongs to the TonB-dependent receptor family.</text>
</comment>
<dbReference type="Gene3D" id="2.40.170.20">
    <property type="entry name" value="TonB-dependent receptor, beta-barrel domain"/>
    <property type="match status" value="1"/>
</dbReference>
<keyword evidence="3 10" id="KW-0813">Transport</keyword>
<comment type="caution">
    <text evidence="15">The sequence shown here is derived from an EMBL/GenBank/DDBJ whole genome shotgun (WGS) entry which is preliminary data.</text>
</comment>
<dbReference type="PROSITE" id="PS51257">
    <property type="entry name" value="PROKAR_LIPOPROTEIN"/>
    <property type="match status" value="1"/>
</dbReference>
<dbReference type="Pfam" id="PF00593">
    <property type="entry name" value="TonB_dep_Rec_b-barrel"/>
    <property type="match status" value="1"/>
</dbReference>
<dbReference type="Gene3D" id="2.170.130.10">
    <property type="entry name" value="TonB-dependent receptor, plug domain"/>
    <property type="match status" value="1"/>
</dbReference>
<evidence type="ECO:0000256" key="9">
    <source>
        <dbReference type="ARBA" id="ARBA00023237"/>
    </source>
</evidence>
<dbReference type="InterPro" id="IPR000531">
    <property type="entry name" value="Beta-barrel_TonB"/>
</dbReference>
<keyword evidence="8" id="KW-0675">Receptor</keyword>
<keyword evidence="4 10" id="KW-1134">Transmembrane beta strand</keyword>
<keyword evidence="16" id="KW-1185">Reference proteome</keyword>
<dbReference type="PROSITE" id="PS52016">
    <property type="entry name" value="TONB_DEPENDENT_REC_3"/>
    <property type="match status" value="1"/>
</dbReference>
<dbReference type="SUPFAM" id="SSF56935">
    <property type="entry name" value="Porins"/>
    <property type="match status" value="1"/>
</dbReference>
<evidence type="ECO:0000259" key="13">
    <source>
        <dbReference type="Pfam" id="PF00593"/>
    </source>
</evidence>
<proteinExistence type="inferred from homology"/>
<evidence type="ECO:0000256" key="5">
    <source>
        <dbReference type="ARBA" id="ARBA00022692"/>
    </source>
</evidence>
<sequence length="701" mass="75666">MSRDTAGPWAATAALAWLACCGHAAAQALPEVRVTDSGSTTEGTYVTRTLDIGKTGLSPRETPQSISVITRQQLDDRNFTKLEDALKSTVGVNITRLDGAGNYNTIQARGFDIGAVLLDGLPIAQGPNYATALDLALYDRVEVLRGPAGLLQGAGEPGGAVNLVRKRALGTLRIGAGAQLGSFGLRRVEADLTGPLNAAGTLRGRVVVVEDRRDSFVDLLFSNKHAAYGTLELDLAPSTTLSVGATRQRVRSMVDQGLPAYATGQLLDVPRSTVVGTRANRQDLDTRDLFAELEHRLDNGGMVKAALRDVRRENFYRSGRANGAVAANGNFAFETVDLKGELQDRSADLYLATPFTLAGRAHRLLLGLNHNQRESGEGNYVYGPPSTGNIFAPGYIDMAYPQLSLPGFTGNTKRTETALYGQAQFGVTERLRLLAGGRWSWAEVEVENYNGTVTPPSRPGRQFTPNLAALFDLTPQWTAYTSYAESFVVQSQRDRSGQVLPARSAKQIELGLKGEFLNKRLQTQAALFRIDDMNRAMSDPTASTAYIPGGEVRSEGLELEASGQLAPGWDVLAGYAYTKTEYLKAPTTQLGLAFAPATPKHVVNLSSHYAFREGALRGFSVGGGISWRSSFYAQAGSLRLVSGNYALANLQLGYAFNDHVELGLSVDNLFDKTYYEKVSGLARQNFYGSPRSAVLALKLRY</sequence>
<protein>
    <submittedName>
        <fullName evidence="15">Ligand-gated channel</fullName>
    </submittedName>
</protein>
<name>A0ABQ3GBD1_9BURK</name>
<evidence type="ECO:0000259" key="14">
    <source>
        <dbReference type="Pfam" id="PF07715"/>
    </source>
</evidence>
<evidence type="ECO:0000256" key="6">
    <source>
        <dbReference type="ARBA" id="ARBA00023077"/>
    </source>
</evidence>
<dbReference type="InterPro" id="IPR010105">
    <property type="entry name" value="TonB_sidphr_rcpt"/>
</dbReference>
<evidence type="ECO:0000313" key="16">
    <source>
        <dbReference type="Proteomes" id="UP000626210"/>
    </source>
</evidence>
<evidence type="ECO:0000256" key="12">
    <source>
        <dbReference type="SAM" id="SignalP"/>
    </source>
</evidence>
<dbReference type="EMBL" id="BMYK01000032">
    <property type="protein sequence ID" value="GHD00551.1"/>
    <property type="molecule type" value="Genomic_DNA"/>
</dbReference>
<dbReference type="NCBIfam" id="TIGR01783">
    <property type="entry name" value="TonB-siderophor"/>
    <property type="match status" value="1"/>
</dbReference>
<dbReference type="Pfam" id="PF07715">
    <property type="entry name" value="Plug"/>
    <property type="match status" value="1"/>
</dbReference>
<gene>
    <name evidence="15" type="primary">pbuA</name>
    <name evidence="15" type="ORF">GCM10007320_58100</name>
</gene>
<keyword evidence="7 10" id="KW-0472">Membrane</keyword>
<dbReference type="InterPro" id="IPR036942">
    <property type="entry name" value="Beta-barrel_TonB_sf"/>
</dbReference>
<evidence type="ECO:0000256" key="1">
    <source>
        <dbReference type="ARBA" id="ARBA00004571"/>
    </source>
</evidence>
<dbReference type="Proteomes" id="UP000626210">
    <property type="component" value="Unassembled WGS sequence"/>
</dbReference>
<keyword evidence="5 10" id="KW-0812">Transmembrane</keyword>
<dbReference type="InterPro" id="IPR039426">
    <property type="entry name" value="TonB-dep_rcpt-like"/>
</dbReference>
<comment type="subcellular location">
    <subcellularLocation>
        <location evidence="1 10">Cell outer membrane</location>
        <topology evidence="1 10">Multi-pass membrane protein</topology>
    </subcellularLocation>
</comment>
<dbReference type="PANTHER" id="PTHR32552:SF74">
    <property type="entry name" value="HYDROXAMATE SIDEROPHORE RECEPTOR FHUE"/>
    <property type="match status" value="1"/>
</dbReference>
<keyword evidence="12" id="KW-0732">Signal</keyword>
<dbReference type="PANTHER" id="PTHR32552">
    <property type="entry name" value="FERRICHROME IRON RECEPTOR-RELATED"/>
    <property type="match status" value="1"/>
</dbReference>
<reference evidence="16" key="1">
    <citation type="journal article" date="2019" name="Int. J. Syst. Evol. Microbiol.">
        <title>The Global Catalogue of Microorganisms (GCM) 10K type strain sequencing project: providing services to taxonomists for standard genome sequencing and annotation.</title>
        <authorList>
            <consortium name="The Broad Institute Genomics Platform"/>
            <consortium name="The Broad Institute Genome Sequencing Center for Infectious Disease"/>
            <person name="Wu L."/>
            <person name="Ma J."/>
        </authorList>
    </citation>
    <scope>NUCLEOTIDE SEQUENCE [LARGE SCALE GENOMIC DNA]</scope>
    <source>
        <strain evidence="16">KCTC 23314</strain>
    </source>
</reference>
<feature type="domain" description="TonB-dependent receptor-like beta-barrel" evidence="13">
    <location>
        <begin position="235"/>
        <end position="669"/>
    </location>
</feature>